<evidence type="ECO:0000313" key="1">
    <source>
        <dbReference type="EMBL" id="MCU9614834.1"/>
    </source>
</evidence>
<proteinExistence type="predicted"/>
<comment type="caution">
    <text evidence="1">The sequence shown here is derived from an EMBL/GenBank/DDBJ whole genome shotgun (WGS) entry which is preliminary data.</text>
</comment>
<dbReference type="EMBL" id="JAOUSF010000005">
    <property type="protein sequence ID" value="MCU9614834.1"/>
    <property type="molecule type" value="Genomic_DNA"/>
</dbReference>
<protein>
    <submittedName>
        <fullName evidence="1">GNAT family acetyltransferase</fullName>
    </submittedName>
</protein>
<dbReference type="Gene3D" id="3.40.630.30">
    <property type="match status" value="1"/>
</dbReference>
<accession>A0AAE3IXP1</accession>
<dbReference type="InterPro" id="IPR016181">
    <property type="entry name" value="Acyl_CoA_acyltransferase"/>
</dbReference>
<dbReference type="RefSeq" id="WP_263074155.1">
    <property type="nucleotide sequence ID" value="NZ_JAOUSF010000005.1"/>
</dbReference>
<keyword evidence="2" id="KW-1185">Reference proteome</keyword>
<dbReference type="Proteomes" id="UP001209318">
    <property type="component" value="Unassembled WGS sequence"/>
</dbReference>
<evidence type="ECO:0000313" key="2">
    <source>
        <dbReference type="Proteomes" id="UP001209318"/>
    </source>
</evidence>
<gene>
    <name evidence="1" type="ORF">OEV98_14920</name>
</gene>
<dbReference type="AlphaFoldDB" id="A0AAE3IXP1"/>
<reference evidence="1" key="1">
    <citation type="submission" date="2022-10" db="EMBL/GenBank/DDBJ databases">
        <title>Description of Fervidibacillus gen. nov. in the family Fervidibacillaceae fam. nov. with two species, Fervidibacillus albus sp. nov., and Fervidibacillus halotolerans sp. nov., isolated from tidal flat sediments.</title>
        <authorList>
            <person name="Kwon K.K."/>
            <person name="Yang S.-H."/>
        </authorList>
    </citation>
    <scope>NUCLEOTIDE SEQUENCE</scope>
    <source>
        <strain evidence="1">JCM 19140</strain>
    </source>
</reference>
<organism evidence="1 2">
    <name type="scientific">Perspicuibacillus lycopersici</name>
    <dbReference type="NCBI Taxonomy" id="1325689"/>
    <lineage>
        <taxon>Bacteria</taxon>
        <taxon>Bacillati</taxon>
        <taxon>Bacillota</taxon>
        <taxon>Bacilli</taxon>
        <taxon>Bacillales</taxon>
        <taxon>Bacillaceae</taxon>
        <taxon>Perspicuibacillus</taxon>
    </lineage>
</organism>
<sequence>MLTIKQNNQSNEGIVKNLLTSFFGADTNSILDFLRKWNSKNIICTYEGYDNEKLVGIIICWKNSFHPYCTYFSIAIDRNYELPHNVITLLLQRMETTVGEIYPLQTSIWETNYLLKTYYEKKGFHEIRRTYIPSLKISAITEDDYLNTPSKNHQSVCNLNDIENNKYLKEQLITLVRDTYELTHKANLVATLDLGKWEAMIFADDTILEASYVVIENQEILAFALLHDSDTPATLELGWRGAKKFEDLSLIVLLTCYQFNYGKDNAYEWVETEIDTTDPFQLELLHHFPFAPTPTLITYQKVFSRRRNSESEVRE</sequence>
<dbReference type="SUPFAM" id="SSF55729">
    <property type="entry name" value="Acyl-CoA N-acyltransferases (Nat)"/>
    <property type="match status" value="1"/>
</dbReference>
<name>A0AAE3IXP1_9BACI</name>